<feature type="transmembrane region" description="Helical" evidence="1">
    <location>
        <begin position="327"/>
        <end position="347"/>
    </location>
</feature>
<keyword evidence="1" id="KW-1133">Transmembrane helix</keyword>
<evidence type="ECO:0000313" key="4">
    <source>
        <dbReference type="Proteomes" id="UP000027138"/>
    </source>
</evidence>
<dbReference type="PANTHER" id="PTHR31325">
    <property type="entry name" value="OS01G0798800 PROTEIN-RELATED"/>
    <property type="match status" value="1"/>
</dbReference>
<accession>A0A067LDA5</accession>
<dbReference type="Pfam" id="PF04578">
    <property type="entry name" value="DUF594"/>
    <property type="match status" value="1"/>
</dbReference>
<dbReference type="OrthoDB" id="1689146at2759"/>
<dbReference type="KEGG" id="jcu:105633569"/>
<evidence type="ECO:0000259" key="2">
    <source>
        <dbReference type="Pfam" id="PF13968"/>
    </source>
</evidence>
<protein>
    <recommendedName>
        <fullName evidence="2">DUF4220 domain-containing protein</fullName>
    </recommendedName>
</protein>
<feature type="transmembrane region" description="Helical" evidence="1">
    <location>
        <begin position="20"/>
        <end position="43"/>
    </location>
</feature>
<keyword evidence="1" id="KW-0472">Membrane</keyword>
<evidence type="ECO:0000256" key="1">
    <source>
        <dbReference type="SAM" id="Phobius"/>
    </source>
</evidence>
<feature type="transmembrane region" description="Helical" evidence="1">
    <location>
        <begin position="55"/>
        <end position="73"/>
    </location>
</feature>
<feature type="domain" description="DUF4220" evidence="2">
    <location>
        <begin position="58"/>
        <end position="398"/>
    </location>
</feature>
<dbReference type="InterPro" id="IPR025315">
    <property type="entry name" value="DUF4220"/>
</dbReference>
<name>A0A067LDA5_JATCU</name>
<keyword evidence="1" id="KW-0812">Transmembrane</keyword>
<organism evidence="3 4">
    <name type="scientific">Jatropha curcas</name>
    <name type="common">Barbados nut</name>
    <dbReference type="NCBI Taxonomy" id="180498"/>
    <lineage>
        <taxon>Eukaryota</taxon>
        <taxon>Viridiplantae</taxon>
        <taxon>Streptophyta</taxon>
        <taxon>Embryophyta</taxon>
        <taxon>Tracheophyta</taxon>
        <taxon>Spermatophyta</taxon>
        <taxon>Magnoliopsida</taxon>
        <taxon>eudicotyledons</taxon>
        <taxon>Gunneridae</taxon>
        <taxon>Pentapetalae</taxon>
        <taxon>rosids</taxon>
        <taxon>fabids</taxon>
        <taxon>Malpighiales</taxon>
        <taxon>Euphorbiaceae</taxon>
        <taxon>Crotonoideae</taxon>
        <taxon>Jatropheae</taxon>
        <taxon>Jatropha</taxon>
    </lineage>
</organism>
<feature type="transmembrane region" description="Helical" evidence="1">
    <location>
        <begin position="286"/>
        <end position="307"/>
    </location>
</feature>
<reference evidence="3 4" key="1">
    <citation type="journal article" date="2014" name="PLoS ONE">
        <title>Global Analysis of Gene Expression Profiles in Physic Nut (Jatropha curcas L.) Seedlings Exposed to Salt Stress.</title>
        <authorList>
            <person name="Zhang L."/>
            <person name="Zhang C."/>
            <person name="Wu P."/>
            <person name="Chen Y."/>
            <person name="Li M."/>
            <person name="Jiang H."/>
            <person name="Wu G."/>
        </authorList>
    </citation>
    <scope>NUCLEOTIDE SEQUENCE [LARGE SCALE GENOMIC DNA]</scope>
    <source>
        <strain evidence="4">cv. GZQX0401</strain>
        <tissue evidence="3">Young leaves</tissue>
    </source>
</reference>
<dbReference type="AlphaFoldDB" id="A0A067LDA5"/>
<sequence>MSWEVAKELFSAEWVKDLWAAFEVQVLVIASLFFQIVLAVFAARRKYHKGVTTRFIVWFAYLMGTYVSIVALGKLTETTNDSIALTSISFGDTVPRINITNNELRAMWAPLLLVHIGGPDSITAYAVEDNRLGIRQFLELAVQISVVGLIFIKSWNNSWLSITALALLLSGAIKSLQRVWCLRCSAITEPVFDNLASSEALQIKRVSDLKPSIPDLPLLIKAYIRFEHLKPHLQNWIGHPLSIHLPSMSTHYSKPEDTFRIAEIELSYMYDMLYTRAPINYSTTSFVLRVICFLCLVSSLCGFAILFRNADIQLLKILVLRKYDKKVDIAITYLLLVSTVTMEIYALRTILCSDWSVLSLIKEQRNYFVDASVQFFARLIPRPPRWSNEMEQLNMLHYCLHEEPSRTSRFISRVLRNIPGANRYQLGWDQSYKRFCITQLVRVDDQFKKFIVKQIEEVRGQRVWQAFSKRGEWALERYKCLDQFKWSIESDHTNEANAQTSFGRAITVWHIATEACLDRDPLLSGKKEKHTEPQDTLTKELCRFSYFLSNYMMYLLAVRPHMLSIGTGNVLFQGASEKLSHFLESIRASSPSASSSSNKEVTQVDFFHNLLQKRYEEATINMPKPDSNDDHDENIYALSDNVIVSSWDLLLDAKQLSQLLIDREDKWSLVCSVWVEMLFYAASNCPWAHHTEQLRLGGGLITIVWLLLNHETHKFNISMY</sequence>
<dbReference type="Pfam" id="PF13968">
    <property type="entry name" value="DUF4220"/>
    <property type="match status" value="1"/>
</dbReference>
<dbReference type="EMBL" id="KK914219">
    <property type="protein sequence ID" value="KDP46377.1"/>
    <property type="molecule type" value="Genomic_DNA"/>
</dbReference>
<proteinExistence type="predicted"/>
<gene>
    <name evidence="3" type="ORF">JCGZ_10217</name>
</gene>
<dbReference type="Proteomes" id="UP000027138">
    <property type="component" value="Unassembled WGS sequence"/>
</dbReference>
<keyword evidence="4" id="KW-1185">Reference proteome</keyword>
<dbReference type="InterPro" id="IPR007658">
    <property type="entry name" value="DUF594"/>
</dbReference>
<evidence type="ECO:0000313" key="3">
    <source>
        <dbReference type="EMBL" id="KDP46377.1"/>
    </source>
</evidence>
<dbReference type="STRING" id="180498.A0A067LDA5"/>